<organism evidence="2 3">
    <name type="scientific">Actinomadura syzygii</name>
    <dbReference type="NCBI Taxonomy" id="1427538"/>
    <lineage>
        <taxon>Bacteria</taxon>
        <taxon>Bacillati</taxon>
        <taxon>Actinomycetota</taxon>
        <taxon>Actinomycetes</taxon>
        <taxon>Streptosporangiales</taxon>
        <taxon>Thermomonosporaceae</taxon>
        <taxon>Actinomadura</taxon>
    </lineage>
</organism>
<dbReference type="AlphaFoldDB" id="A0A5D0TS83"/>
<dbReference type="Proteomes" id="UP000322634">
    <property type="component" value="Unassembled WGS sequence"/>
</dbReference>
<dbReference type="RefSeq" id="WP_148354834.1">
    <property type="nucleotide sequence ID" value="NZ_VSFF01000016.1"/>
</dbReference>
<evidence type="ECO:0000313" key="2">
    <source>
        <dbReference type="EMBL" id="TYC08563.1"/>
    </source>
</evidence>
<proteinExistence type="predicted"/>
<accession>A0A5D0TS83</accession>
<evidence type="ECO:0000256" key="1">
    <source>
        <dbReference type="SAM" id="MobiDB-lite"/>
    </source>
</evidence>
<name>A0A5D0TS83_9ACTN</name>
<dbReference type="OrthoDB" id="4065944at2"/>
<gene>
    <name evidence="2" type="ORF">FXF65_37345</name>
</gene>
<feature type="compositionally biased region" description="Polar residues" evidence="1">
    <location>
        <begin position="318"/>
        <end position="328"/>
    </location>
</feature>
<feature type="compositionally biased region" description="Low complexity" evidence="1">
    <location>
        <begin position="230"/>
        <end position="263"/>
    </location>
</feature>
<evidence type="ECO:0000313" key="3">
    <source>
        <dbReference type="Proteomes" id="UP000322634"/>
    </source>
</evidence>
<sequence>MANYSVSADQLTEGEVVLIRGKLGFARLTRLIDGAELQASDVRRAQNGMNPVGKPHTTATITQAEVVPKDPASPTIEEQFVAERRYSSKKHPETGLNYSIDSKGQTLPVIAIPTDTAGQVMQDDSGHELASGLDVTLVMRVYKPKGYSNRGLSLDQVIVNEPVRYYTSNANTEELAARGIVFAVPPQPIPARQGAVNDQSSQPAAAPEGTVIDENGFALPAPAGVPVPQPQEAQPAQAPTAQPAPVAQPRAPQVQAAPIQQGAVPPPTAAPAVPQEESMEDKLARLMAENESLRNAGSAVGAPPAPAGPDNPWEDSPAAQQAGITPGR</sequence>
<keyword evidence="3" id="KW-1185">Reference proteome</keyword>
<protein>
    <submittedName>
        <fullName evidence="2">Uncharacterized protein</fullName>
    </submittedName>
</protein>
<dbReference type="EMBL" id="VSFF01000016">
    <property type="protein sequence ID" value="TYC08563.1"/>
    <property type="molecule type" value="Genomic_DNA"/>
</dbReference>
<comment type="caution">
    <text evidence="2">The sequence shown here is derived from an EMBL/GenBank/DDBJ whole genome shotgun (WGS) entry which is preliminary data.</text>
</comment>
<feature type="region of interest" description="Disordered" evidence="1">
    <location>
        <begin position="214"/>
        <end position="328"/>
    </location>
</feature>
<reference evidence="2 3" key="1">
    <citation type="submission" date="2019-08" db="EMBL/GenBank/DDBJ databases">
        <title>Actinomadura sp. nov. CYP1-5 isolated from mountain soil.</title>
        <authorList>
            <person name="Songsumanus A."/>
            <person name="Kuncharoen N."/>
            <person name="Kudo T."/>
            <person name="Yuki M."/>
            <person name="Igarashi Y."/>
            <person name="Tanasupawat S."/>
        </authorList>
    </citation>
    <scope>NUCLEOTIDE SEQUENCE [LARGE SCALE GENOMIC DNA]</scope>
    <source>
        <strain evidence="2 3">GKU157</strain>
    </source>
</reference>